<dbReference type="Proteomes" id="UP001231518">
    <property type="component" value="Chromosome 15"/>
</dbReference>
<accession>A0AAD7YPQ8</accession>
<keyword evidence="3" id="KW-1185">Reference proteome</keyword>
<evidence type="ECO:0000313" key="2">
    <source>
        <dbReference type="EMBL" id="KAJ8722569.1"/>
    </source>
</evidence>
<organism evidence="2 3">
    <name type="scientific">Mythimna separata</name>
    <name type="common">Oriental armyworm</name>
    <name type="synonym">Pseudaletia separata</name>
    <dbReference type="NCBI Taxonomy" id="271217"/>
    <lineage>
        <taxon>Eukaryota</taxon>
        <taxon>Metazoa</taxon>
        <taxon>Ecdysozoa</taxon>
        <taxon>Arthropoda</taxon>
        <taxon>Hexapoda</taxon>
        <taxon>Insecta</taxon>
        <taxon>Pterygota</taxon>
        <taxon>Neoptera</taxon>
        <taxon>Endopterygota</taxon>
        <taxon>Lepidoptera</taxon>
        <taxon>Glossata</taxon>
        <taxon>Ditrysia</taxon>
        <taxon>Noctuoidea</taxon>
        <taxon>Noctuidae</taxon>
        <taxon>Noctuinae</taxon>
        <taxon>Hadenini</taxon>
        <taxon>Mythimna</taxon>
    </lineage>
</organism>
<sequence length="341" mass="38027">MLSACVIICVSFGFIHTAPLTYETPFFSNYDSDDYNELVRATRNLPSQPPESVFLRPLQVNRNSYDDISAYQDSNDFISLPTSVSEDLVVVDPLPQSSYFEHGIQAALPLEYDSIPQNVMSPIIWNGKYNLQTPYETNPDVYEVGQGLAGSQEADLYPFVHTSISAALNPVPPVHALPPVYATHIHETMPSLENRDDFAIDVLNPENSEMMPPNLRVTRSRRDYMEDLAHDAMLNNLLPTMPVPFVRSAERSPSYPASVVARPVLKPVARPVLTPVAQRTGQVMAVFPKRKFTDCAIPILMRCSPNFTRGKMTGSYAEQSPQLPSAAYRDDVKPIVHKNNA</sequence>
<feature type="signal peptide" evidence="1">
    <location>
        <begin position="1"/>
        <end position="17"/>
    </location>
</feature>
<gene>
    <name evidence="2" type="ORF">PYW07_003749</name>
</gene>
<evidence type="ECO:0000313" key="3">
    <source>
        <dbReference type="Proteomes" id="UP001231518"/>
    </source>
</evidence>
<comment type="caution">
    <text evidence="2">The sequence shown here is derived from an EMBL/GenBank/DDBJ whole genome shotgun (WGS) entry which is preliminary data.</text>
</comment>
<evidence type="ECO:0000256" key="1">
    <source>
        <dbReference type="SAM" id="SignalP"/>
    </source>
</evidence>
<proteinExistence type="predicted"/>
<reference evidence="2" key="1">
    <citation type="submission" date="2023-03" db="EMBL/GenBank/DDBJ databases">
        <title>Chromosome-level genomes of two armyworms, Mythimna separata and Mythimna loreyi, provide insights into the biosynthesis and reception of sex pheromones.</title>
        <authorList>
            <person name="Zhao H."/>
        </authorList>
    </citation>
    <scope>NUCLEOTIDE SEQUENCE</scope>
    <source>
        <strain evidence="2">BeijingLab</strain>
        <tissue evidence="2">Pupa</tissue>
    </source>
</reference>
<keyword evidence="1" id="KW-0732">Signal</keyword>
<protein>
    <submittedName>
        <fullName evidence="2">Uncharacterized protein</fullName>
    </submittedName>
</protein>
<feature type="chain" id="PRO_5042179680" evidence="1">
    <location>
        <begin position="18"/>
        <end position="341"/>
    </location>
</feature>
<name>A0AAD7YPQ8_MYTSE</name>
<dbReference type="AlphaFoldDB" id="A0AAD7YPQ8"/>
<dbReference type="EMBL" id="JARGEI010000012">
    <property type="protein sequence ID" value="KAJ8722569.1"/>
    <property type="molecule type" value="Genomic_DNA"/>
</dbReference>